<proteinExistence type="predicted"/>
<evidence type="ECO:0000313" key="2">
    <source>
        <dbReference type="Proteomes" id="UP000821845"/>
    </source>
</evidence>
<evidence type="ECO:0000313" key="1">
    <source>
        <dbReference type="EMBL" id="KAH6939574.1"/>
    </source>
</evidence>
<dbReference type="EMBL" id="CM023482">
    <property type="protein sequence ID" value="KAH6939574.1"/>
    <property type="molecule type" value="Genomic_DNA"/>
</dbReference>
<organism evidence="1 2">
    <name type="scientific">Hyalomma asiaticum</name>
    <name type="common">Tick</name>
    <dbReference type="NCBI Taxonomy" id="266040"/>
    <lineage>
        <taxon>Eukaryota</taxon>
        <taxon>Metazoa</taxon>
        <taxon>Ecdysozoa</taxon>
        <taxon>Arthropoda</taxon>
        <taxon>Chelicerata</taxon>
        <taxon>Arachnida</taxon>
        <taxon>Acari</taxon>
        <taxon>Parasitiformes</taxon>
        <taxon>Ixodida</taxon>
        <taxon>Ixodoidea</taxon>
        <taxon>Ixodidae</taxon>
        <taxon>Hyalomminae</taxon>
        <taxon>Hyalomma</taxon>
    </lineage>
</organism>
<sequence>MESDKQYTVDLLTALRLLANASSQVTDTTIMNSFCHAEFVVPECSAQGNCKDDEEEVNLVATLDSKGLVVDTGSYASVNKDVPMCREDRLDTLIEKVLEEPSEVTLDDDEDVCMGPTPIANDAADSYISSLRNYFEQLEGTEVFLRSLGDMASVVPARHCTKQRQTSIMDWTKPSKST</sequence>
<protein>
    <submittedName>
        <fullName evidence="1">Uncharacterized protein</fullName>
    </submittedName>
</protein>
<reference evidence="1" key="1">
    <citation type="submission" date="2020-05" db="EMBL/GenBank/DDBJ databases">
        <title>Large-scale comparative analyses of tick genomes elucidate their genetic diversity and vector capacities.</title>
        <authorList>
            <person name="Jia N."/>
            <person name="Wang J."/>
            <person name="Shi W."/>
            <person name="Du L."/>
            <person name="Sun Y."/>
            <person name="Zhan W."/>
            <person name="Jiang J."/>
            <person name="Wang Q."/>
            <person name="Zhang B."/>
            <person name="Ji P."/>
            <person name="Sakyi L.B."/>
            <person name="Cui X."/>
            <person name="Yuan T."/>
            <person name="Jiang B."/>
            <person name="Yang W."/>
            <person name="Lam T.T.-Y."/>
            <person name="Chang Q."/>
            <person name="Ding S."/>
            <person name="Wang X."/>
            <person name="Zhu J."/>
            <person name="Ruan X."/>
            <person name="Zhao L."/>
            <person name="Wei J."/>
            <person name="Que T."/>
            <person name="Du C."/>
            <person name="Cheng J."/>
            <person name="Dai P."/>
            <person name="Han X."/>
            <person name="Huang E."/>
            <person name="Gao Y."/>
            <person name="Liu J."/>
            <person name="Shao H."/>
            <person name="Ye R."/>
            <person name="Li L."/>
            <person name="Wei W."/>
            <person name="Wang X."/>
            <person name="Wang C."/>
            <person name="Yang T."/>
            <person name="Huo Q."/>
            <person name="Li W."/>
            <person name="Guo W."/>
            <person name="Chen H."/>
            <person name="Zhou L."/>
            <person name="Ni X."/>
            <person name="Tian J."/>
            <person name="Zhou Y."/>
            <person name="Sheng Y."/>
            <person name="Liu T."/>
            <person name="Pan Y."/>
            <person name="Xia L."/>
            <person name="Li J."/>
            <person name="Zhao F."/>
            <person name="Cao W."/>
        </authorList>
    </citation>
    <scope>NUCLEOTIDE SEQUENCE</scope>
    <source>
        <strain evidence="1">Hyas-2018</strain>
    </source>
</reference>
<accession>A0ACB7T0Q7</accession>
<comment type="caution">
    <text evidence="1">The sequence shown here is derived from an EMBL/GenBank/DDBJ whole genome shotgun (WGS) entry which is preliminary data.</text>
</comment>
<keyword evidence="2" id="KW-1185">Reference proteome</keyword>
<name>A0ACB7T0Q7_HYAAI</name>
<gene>
    <name evidence="1" type="ORF">HPB50_019547</name>
</gene>
<dbReference type="Proteomes" id="UP000821845">
    <property type="component" value="Chromosome 2"/>
</dbReference>